<evidence type="ECO:0000313" key="3">
    <source>
        <dbReference type="EMBL" id="SHG85798.1"/>
    </source>
</evidence>
<organism evidence="3 4">
    <name type="scientific">Thermosyntropha lipolytica DSM 11003</name>
    <dbReference type="NCBI Taxonomy" id="1123382"/>
    <lineage>
        <taxon>Bacteria</taxon>
        <taxon>Bacillati</taxon>
        <taxon>Bacillota</taxon>
        <taxon>Clostridia</taxon>
        <taxon>Eubacteriales</taxon>
        <taxon>Syntrophomonadaceae</taxon>
        <taxon>Thermosyntropha</taxon>
    </lineage>
</organism>
<dbReference type="Pfam" id="PF00563">
    <property type="entry name" value="EAL"/>
    <property type="match status" value="1"/>
</dbReference>
<dbReference type="PANTHER" id="PTHR44757:SF2">
    <property type="entry name" value="BIOFILM ARCHITECTURE MAINTENANCE PROTEIN MBAA"/>
    <property type="match status" value="1"/>
</dbReference>
<dbReference type="SUPFAM" id="SSF141868">
    <property type="entry name" value="EAL domain-like"/>
    <property type="match status" value="1"/>
</dbReference>
<dbReference type="SMART" id="SM00267">
    <property type="entry name" value="GGDEF"/>
    <property type="match status" value="1"/>
</dbReference>
<dbReference type="SMART" id="SM00091">
    <property type="entry name" value="PAS"/>
    <property type="match status" value="1"/>
</dbReference>
<evidence type="ECO:0000313" key="4">
    <source>
        <dbReference type="Proteomes" id="UP000242329"/>
    </source>
</evidence>
<reference evidence="4" key="1">
    <citation type="submission" date="2016-11" db="EMBL/GenBank/DDBJ databases">
        <authorList>
            <person name="Varghese N."/>
            <person name="Submissions S."/>
        </authorList>
    </citation>
    <scope>NUCLEOTIDE SEQUENCE [LARGE SCALE GENOMIC DNA]</scope>
    <source>
        <strain evidence="4">DSM 11003</strain>
    </source>
</reference>
<dbReference type="InterPro" id="IPR035919">
    <property type="entry name" value="EAL_sf"/>
</dbReference>
<dbReference type="CDD" id="cd01948">
    <property type="entry name" value="EAL"/>
    <property type="match status" value="1"/>
</dbReference>
<evidence type="ECO:0000259" key="2">
    <source>
        <dbReference type="PROSITE" id="PS50887"/>
    </source>
</evidence>
<dbReference type="Gene3D" id="3.30.450.20">
    <property type="entry name" value="PAS domain"/>
    <property type="match status" value="1"/>
</dbReference>
<gene>
    <name evidence="3" type="ORF">SAMN02745221_01125</name>
</gene>
<dbReference type="PROSITE" id="PS50883">
    <property type="entry name" value="EAL"/>
    <property type="match status" value="1"/>
</dbReference>
<name>A0A1M5N8H5_9FIRM</name>
<dbReference type="InterPro" id="IPR000014">
    <property type="entry name" value="PAS"/>
</dbReference>
<dbReference type="CDD" id="cd00130">
    <property type="entry name" value="PAS"/>
    <property type="match status" value="1"/>
</dbReference>
<dbReference type="SUPFAM" id="SSF55073">
    <property type="entry name" value="Nucleotide cyclase"/>
    <property type="match status" value="1"/>
</dbReference>
<dbReference type="EMBL" id="FQWY01000015">
    <property type="protein sequence ID" value="SHG85798.1"/>
    <property type="molecule type" value="Genomic_DNA"/>
</dbReference>
<dbReference type="CDD" id="cd01949">
    <property type="entry name" value="GGDEF"/>
    <property type="match status" value="1"/>
</dbReference>
<dbReference type="Gene3D" id="3.30.70.270">
    <property type="match status" value="1"/>
</dbReference>
<dbReference type="Proteomes" id="UP000242329">
    <property type="component" value="Unassembled WGS sequence"/>
</dbReference>
<dbReference type="InterPro" id="IPR029787">
    <property type="entry name" value="Nucleotide_cyclase"/>
</dbReference>
<dbReference type="InterPro" id="IPR001633">
    <property type="entry name" value="EAL_dom"/>
</dbReference>
<dbReference type="PROSITE" id="PS50887">
    <property type="entry name" value="GGDEF"/>
    <property type="match status" value="1"/>
</dbReference>
<dbReference type="OrthoDB" id="9762141at2"/>
<protein>
    <submittedName>
        <fullName evidence="3">Diguanylate cyclase (GGDEF) domain-containing protein</fullName>
    </submittedName>
</protein>
<dbReference type="Pfam" id="PF00990">
    <property type="entry name" value="GGDEF"/>
    <property type="match status" value="1"/>
</dbReference>
<dbReference type="SUPFAM" id="SSF55785">
    <property type="entry name" value="PYP-like sensor domain (PAS domain)"/>
    <property type="match status" value="1"/>
</dbReference>
<dbReference type="InterPro" id="IPR043128">
    <property type="entry name" value="Rev_trsase/Diguanyl_cyclase"/>
</dbReference>
<dbReference type="AlphaFoldDB" id="A0A1M5N8H5"/>
<dbReference type="InterPro" id="IPR052155">
    <property type="entry name" value="Biofilm_reg_signaling"/>
</dbReference>
<dbReference type="Gene3D" id="3.20.20.450">
    <property type="entry name" value="EAL domain"/>
    <property type="match status" value="1"/>
</dbReference>
<sequence length="505" mass="57424">MDKFIDAYKELIEYFPLPFYVLQEGKIVLSNDKGAQLFGIPKGSIEGKTLLSFLPPRQPDGIESGIKVSEALSRAEEEGFFRTRWFLQGAEKGGFWTEVAIYRQGEFFLATIINLDGPGNLKPALNFTPVRDYLTGVYDKRFFRERLQSLCRKGEGRKFALLFIDLDHFKEINDALGHQAGDELLRDIAGQIEQSLPAGSLIARYGGDEFVILIENGVEKEEIYTIACHIIEVISNKPFKREERNFFVSASIGIAFYPEDGEDADTLIKRADIAMYKAKGDTGKLMPRIRFFAPEMEEEVKERFFIYNCLRHALEKDELSLCFHPIVDLKEGGIRKAEVLLRWRNDVMGEVSPEKFIPLAEETGLIHDIGDFVIRESCRFIKELWEAKGQKISLAVNISLKQLENPWFAGEVKEILDLFGIDGEQLEFEITERVAGGNMEIIEENLKGIKALGISVAMDDFGTGYSSLDMLLNLEVDKLKIDRRFVKNIFNPRESMIIRAIISIA</sequence>
<accession>A0A1M5N8H5</accession>
<dbReference type="SMART" id="SM00052">
    <property type="entry name" value="EAL"/>
    <property type="match status" value="1"/>
</dbReference>
<proteinExistence type="predicted"/>
<feature type="domain" description="GGDEF" evidence="2">
    <location>
        <begin position="157"/>
        <end position="294"/>
    </location>
</feature>
<dbReference type="NCBIfam" id="TIGR00254">
    <property type="entry name" value="GGDEF"/>
    <property type="match status" value="1"/>
</dbReference>
<dbReference type="PANTHER" id="PTHR44757">
    <property type="entry name" value="DIGUANYLATE CYCLASE DGCP"/>
    <property type="match status" value="1"/>
</dbReference>
<dbReference type="InterPro" id="IPR000160">
    <property type="entry name" value="GGDEF_dom"/>
</dbReference>
<dbReference type="STRING" id="1123382.SAMN02745221_01125"/>
<dbReference type="InterPro" id="IPR035965">
    <property type="entry name" value="PAS-like_dom_sf"/>
</dbReference>
<evidence type="ECO:0000259" key="1">
    <source>
        <dbReference type="PROSITE" id="PS50883"/>
    </source>
</evidence>
<feature type="domain" description="EAL" evidence="1">
    <location>
        <begin position="303"/>
        <end position="505"/>
    </location>
</feature>
<keyword evidence="4" id="KW-1185">Reference proteome</keyword>